<organism evidence="2 3">
    <name type="scientific">Chrysochromulina tobinii</name>
    <dbReference type="NCBI Taxonomy" id="1460289"/>
    <lineage>
        <taxon>Eukaryota</taxon>
        <taxon>Haptista</taxon>
        <taxon>Haptophyta</taxon>
        <taxon>Prymnesiophyceae</taxon>
        <taxon>Prymnesiales</taxon>
        <taxon>Chrysochromulinaceae</taxon>
        <taxon>Chrysochromulina</taxon>
    </lineage>
</organism>
<keyword evidence="3" id="KW-1185">Reference proteome</keyword>
<accession>A0A0M0JC53</accession>
<dbReference type="OrthoDB" id="76101at2759"/>
<sequence>MLPVALLPDLLELEANLPADPTTFFAAAFDPSAPPAPGARAAAEVLRHAASQGLETADLMQQLRMLGLGEAGAIFFANYWAAQPSRASLQREPPLQLLDVDWSFGVSASSSEHQAMGTTFVQLRLSTQGQNGGEFVHTELDLARFYDFLHQLELAKARLEVA</sequence>
<dbReference type="Proteomes" id="UP000037460">
    <property type="component" value="Unassembled WGS sequence"/>
</dbReference>
<dbReference type="EMBL" id="JWZX01003132">
    <property type="protein sequence ID" value="KOO24050.1"/>
    <property type="molecule type" value="Genomic_DNA"/>
</dbReference>
<gene>
    <name evidence="2" type="ORF">Ctob_004085</name>
</gene>
<evidence type="ECO:0000259" key="1">
    <source>
        <dbReference type="PROSITE" id="PS51269"/>
    </source>
</evidence>
<dbReference type="InterPro" id="IPR017920">
    <property type="entry name" value="COMM"/>
</dbReference>
<evidence type="ECO:0000313" key="3">
    <source>
        <dbReference type="Proteomes" id="UP000037460"/>
    </source>
</evidence>
<dbReference type="PROSITE" id="PS51269">
    <property type="entry name" value="COMM"/>
    <property type="match status" value="1"/>
</dbReference>
<reference evidence="3" key="1">
    <citation type="journal article" date="2015" name="PLoS Genet.">
        <title>Genome Sequence and Transcriptome Analyses of Chrysochromulina tobin: Metabolic Tools for Enhanced Algal Fitness in the Prominent Order Prymnesiales (Haptophyceae).</title>
        <authorList>
            <person name="Hovde B.T."/>
            <person name="Deodato C.R."/>
            <person name="Hunsperger H.M."/>
            <person name="Ryken S.A."/>
            <person name="Yost W."/>
            <person name="Jha R.K."/>
            <person name="Patterson J."/>
            <person name="Monnat R.J. Jr."/>
            <person name="Barlow S.B."/>
            <person name="Starkenburg S.R."/>
            <person name="Cattolico R.A."/>
        </authorList>
    </citation>
    <scope>NUCLEOTIDE SEQUENCE</scope>
    <source>
        <strain evidence="3">CCMP291</strain>
    </source>
</reference>
<comment type="caution">
    <text evidence="2">The sequence shown here is derived from an EMBL/GenBank/DDBJ whole genome shotgun (WGS) entry which is preliminary data.</text>
</comment>
<dbReference type="AlphaFoldDB" id="A0A0M0JC53"/>
<name>A0A0M0JC53_9EUKA</name>
<protein>
    <submittedName>
        <fullName evidence="2">Comm domain-containing protein 7</fullName>
    </submittedName>
</protein>
<feature type="domain" description="COMM" evidence="1">
    <location>
        <begin position="96"/>
        <end position="162"/>
    </location>
</feature>
<evidence type="ECO:0000313" key="2">
    <source>
        <dbReference type="EMBL" id="KOO24050.1"/>
    </source>
</evidence>
<dbReference type="Pfam" id="PF07258">
    <property type="entry name" value="COMM_domain"/>
    <property type="match status" value="1"/>
</dbReference>
<proteinExistence type="predicted"/>